<accession>A0AAN6JK21</accession>
<evidence type="ECO:0000259" key="2">
    <source>
        <dbReference type="Pfam" id="PF01814"/>
    </source>
</evidence>
<dbReference type="Gene3D" id="1.20.120.520">
    <property type="entry name" value="nmb1532 protein domain like"/>
    <property type="match status" value="1"/>
</dbReference>
<reference evidence="3" key="1">
    <citation type="journal article" date="2023" name="PhytoFront">
        <title>Draft Genome Resources of Seven Strains of Tilletia horrida, Causal Agent of Kernel Smut of Rice.</title>
        <authorList>
            <person name="Khanal S."/>
            <person name="Antony Babu S."/>
            <person name="Zhou X.G."/>
        </authorList>
    </citation>
    <scope>NUCLEOTIDE SEQUENCE</scope>
    <source>
        <strain evidence="3">TX3</strain>
    </source>
</reference>
<dbReference type="CDD" id="cd12108">
    <property type="entry name" value="Hr-like"/>
    <property type="match status" value="1"/>
</dbReference>
<dbReference type="Proteomes" id="UP001176521">
    <property type="component" value="Unassembled WGS sequence"/>
</dbReference>
<name>A0AAN6JK21_9BASI</name>
<dbReference type="Pfam" id="PF01814">
    <property type="entry name" value="Hemerythrin"/>
    <property type="match status" value="1"/>
</dbReference>
<dbReference type="PANTHER" id="PTHR38048:SF1">
    <property type="entry name" value="HEMERYTHRIN-LIKE DOMAIN-CONTAINING PROTEIN"/>
    <property type="match status" value="1"/>
</dbReference>
<evidence type="ECO:0000313" key="4">
    <source>
        <dbReference type="Proteomes" id="UP001176521"/>
    </source>
</evidence>
<evidence type="ECO:0000313" key="3">
    <source>
        <dbReference type="EMBL" id="KAK0529288.1"/>
    </source>
</evidence>
<dbReference type="AlphaFoldDB" id="A0AAN6JK21"/>
<organism evidence="3 4">
    <name type="scientific">Tilletia horrida</name>
    <dbReference type="NCBI Taxonomy" id="155126"/>
    <lineage>
        <taxon>Eukaryota</taxon>
        <taxon>Fungi</taxon>
        <taxon>Dikarya</taxon>
        <taxon>Basidiomycota</taxon>
        <taxon>Ustilaginomycotina</taxon>
        <taxon>Exobasidiomycetes</taxon>
        <taxon>Tilletiales</taxon>
        <taxon>Tilletiaceae</taxon>
        <taxon>Tilletia</taxon>
    </lineage>
</organism>
<evidence type="ECO:0000256" key="1">
    <source>
        <dbReference type="SAM" id="MobiDB-lite"/>
    </source>
</evidence>
<feature type="compositionally biased region" description="Acidic residues" evidence="1">
    <location>
        <begin position="136"/>
        <end position="147"/>
    </location>
</feature>
<dbReference type="PANTHER" id="PTHR38048">
    <property type="entry name" value="EXPRESSED PROTEIN"/>
    <property type="match status" value="1"/>
</dbReference>
<keyword evidence="4" id="KW-1185">Reference proteome</keyword>
<dbReference type="InterPro" id="IPR012312">
    <property type="entry name" value="Hemerythrin-like"/>
</dbReference>
<comment type="caution">
    <text evidence="3">The sequence shown here is derived from an EMBL/GenBank/DDBJ whole genome shotgun (WGS) entry which is preliminary data.</text>
</comment>
<protein>
    <recommendedName>
        <fullName evidence="2">Hemerythrin-like domain-containing protein</fullName>
    </recommendedName>
</protein>
<dbReference type="InterPro" id="IPR053206">
    <property type="entry name" value="Dimeric_xanthone_biosynth"/>
</dbReference>
<feature type="domain" description="Hemerythrin-like" evidence="2">
    <location>
        <begin position="13"/>
        <end position="113"/>
    </location>
</feature>
<gene>
    <name evidence="3" type="ORF">OC842_004276</name>
</gene>
<proteinExistence type="predicted"/>
<sequence>MPGDPYSRLLAGMMPFHNRFRMIYASIQGTLRQPHPQTMPQRQLLALLRQTLDLTHHLDGHHQIEETYIFPLLARRMPQFATTGNNGDTGHIQEHARMHAALEQLQSYAEGVERALRGSQGRKAISEGAGQPVAPEEAEGDQDDDADDAKRKPWPTSLFDSEHFRILIDNLGTTLFPHLEAEETSLRPSNIKAAGFTPEELARIPM</sequence>
<dbReference type="EMBL" id="JAPDMQ010000247">
    <property type="protein sequence ID" value="KAK0529288.1"/>
    <property type="molecule type" value="Genomic_DNA"/>
</dbReference>
<feature type="region of interest" description="Disordered" evidence="1">
    <location>
        <begin position="119"/>
        <end position="155"/>
    </location>
</feature>